<dbReference type="GO" id="GO:0006914">
    <property type="term" value="P:autophagy"/>
    <property type="evidence" value="ECO:0007669"/>
    <property type="project" value="InterPro"/>
</dbReference>
<reference evidence="3" key="1">
    <citation type="submission" date="2021-06" db="EMBL/GenBank/DDBJ databases">
        <authorList>
            <person name="Kallberg Y."/>
            <person name="Tangrot J."/>
            <person name="Rosling A."/>
        </authorList>
    </citation>
    <scope>NUCLEOTIDE SEQUENCE</scope>
    <source>
        <strain evidence="3">BR232B</strain>
    </source>
</reference>
<dbReference type="Proteomes" id="UP000789739">
    <property type="component" value="Unassembled WGS sequence"/>
</dbReference>
<sequence length="1165" mass="125809">MSNKNNVNGVRVEPKRLQDPSTLESLTSAIQGLSTYVTPYLPSHLSLRKVAGSQTDIYSQFNGGYYGNHGGSGRIGNGINYVHDANLRGHHNTINNMDGTTNGNPKVSHPDNDNDQNTMENMMQLQVQGQIESKKDVILYSGFDEIGEGAGSQSVLCLGYTDGFQIWNITSLDNIQEMVSIKHDREIGCVYYVKIIPAPRETSREDPFKKYRPLAAIVCAPQEDNPSDTYTNNSRSKAVVRLFSLNTCELVAGWSLDLEGTIAGIKCNDRVIVISTAFPPRLYISSTLNLAPLRPSPLTDVAVHPNTRVPVFTLSSRLLAYATTTAPNRVKNERSGVMAFLASGLGSGNAQAEGVGYGDESMFGEEGVYYENGGVWDKGYGDVAKGVAKEVVNGVRILGDYGYQALSSYFLSPPHINSTPPYHSSTQPININSSIDANMTTGGTRPNASPQMSPSNNMFRVGSSESNTNGDVGENGFHGNINDENNGAVVGAIIIRDLIPIPYTTAAGASTNISTVHTHRKHAALTLPVLSHFQPHTNPISQLSFNPSGNLLFTTSMSGQTFHVFEILGRRRPGNRKPIRHLYKLTRGYTNASVGENAVAWNGDSRWCGVATGRGTVHVFGINPFGGPMDVRAHLRGRVSNIDEWHDTTSHSPIIRIKPRTPLPVQDPTDLPAPPVPFANELYTLGSIDSTPSSTIVYGSNHSNLWMQHQNVTTLPFMKRSPSMCLKFLNSNARDGHANIGVKKKSSKSPTPANGIPNAQSRGRTNPSTQTPSLSSSPSSKVPYLSTDSSSSSTKAAPLANINHQQLLTFHPSGILTLHRIRMEGVVIRCDPVSKDDTPKSAVASMGRALVDGAVGVVGGTGYKDGRKDYKGEEIELSVKYDDVAEWKVFRGSDWEEVKIGYETPSNTKSNGTTLSKSEALSRQWLSQAEISTHTTSPMSLPQPLFLTHQFTLQTFKGAKSNEAIKEGRVPDGEKVEVRKEVECVNEPGKVLGGEDISANITSAMNTCLDVSSAILVLPTTTLSFEDAHLVQLAQNMSTITSTTPLDIFNSTMKGSSAPPTKSDGLSEPSANVVNQSPNQSSNRLSESVSSDSTSVTLLAQVPNFNLASDHFANIPHIESSLPVELSAHADDSELDYLGEEGNFFFSPDGDNEIALPGESVLDEE</sequence>
<dbReference type="PANTHER" id="PTHR13268:SF0">
    <property type="entry name" value="BCAS3 MICROTUBULE ASSOCIATED CELL MIGRATION FACTOR"/>
    <property type="match status" value="1"/>
</dbReference>
<evidence type="ECO:0000256" key="1">
    <source>
        <dbReference type="SAM" id="MobiDB-lite"/>
    </source>
</evidence>
<dbReference type="Pfam" id="PF21034">
    <property type="entry name" value="BCAS3_WD40"/>
    <property type="match status" value="2"/>
</dbReference>
<feature type="compositionally biased region" description="Polar residues" evidence="1">
    <location>
        <begin position="1051"/>
        <end position="1060"/>
    </location>
</feature>
<dbReference type="EMBL" id="CAJVPI010000172">
    <property type="protein sequence ID" value="CAG8494213.1"/>
    <property type="molecule type" value="Genomic_DNA"/>
</dbReference>
<dbReference type="GO" id="GO:0005737">
    <property type="term" value="C:cytoplasm"/>
    <property type="evidence" value="ECO:0007669"/>
    <property type="project" value="TreeGrafter"/>
</dbReference>
<dbReference type="SUPFAM" id="SSF50978">
    <property type="entry name" value="WD40 repeat-like"/>
    <property type="match status" value="1"/>
</dbReference>
<organism evidence="3 4">
    <name type="scientific">Paraglomus brasilianum</name>
    <dbReference type="NCBI Taxonomy" id="144538"/>
    <lineage>
        <taxon>Eukaryota</taxon>
        <taxon>Fungi</taxon>
        <taxon>Fungi incertae sedis</taxon>
        <taxon>Mucoromycota</taxon>
        <taxon>Glomeromycotina</taxon>
        <taxon>Glomeromycetes</taxon>
        <taxon>Paraglomerales</taxon>
        <taxon>Paraglomeraceae</taxon>
        <taxon>Paraglomus</taxon>
    </lineage>
</organism>
<feature type="compositionally biased region" description="Low complexity" evidence="1">
    <location>
        <begin position="1070"/>
        <end position="1090"/>
    </location>
</feature>
<evidence type="ECO:0000313" key="4">
    <source>
        <dbReference type="Proteomes" id="UP000789739"/>
    </source>
</evidence>
<dbReference type="Gene3D" id="2.130.10.10">
    <property type="entry name" value="YVTN repeat-like/Quinoprotein amine dehydrogenase"/>
    <property type="match status" value="1"/>
</dbReference>
<comment type="caution">
    <text evidence="3">The sequence shown here is derived from an EMBL/GenBank/DDBJ whole genome shotgun (WGS) entry which is preliminary data.</text>
</comment>
<dbReference type="InterPro" id="IPR015943">
    <property type="entry name" value="WD40/YVTN_repeat-like_dom_sf"/>
</dbReference>
<accession>A0A9N8WM24</accession>
<feature type="compositionally biased region" description="Low complexity" evidence="1">
    <location>
        <begin position="765"/>
        <end position="794"/>
    </location>
</feature>
<feature type="region of interest" description="Disordered" evidence="1">
    <location>
        <begin position="737"/>
        <end position="796"/>
    </location>
</feature>
<feature type="compositionally biased region" description="Polar residues" evidence="1">
    <location>
        <begin position="748"/>
        <end position="764"/>
    </location>
</feature>
<dbReference type="AlphaFoldDB" id="A0A9N8WM24"/>
<dbReference type="GO" id="GO:0042594">
    <property type="term" value="P:response to starvation"/>
    <property type="evidence" value="ECO:0007669"/>
    <property type="project" value="TreeGrafter"/>
</dbReference>
<gene>
    <name evidence="3" type="ORF">PBRASI_LOCUS2268</name>
</gene>
<dbReference type="OrthoDB" id="25778at2759"/>
<keyword evidence="4" id="KW-1185">Reference proteome</keyword>
<evidence type="ECO:0000313" key="3">
    <source>
        <dbReference type="EMBL" id="CAG8494213.1"/>
    </source>
</evidence>
<feature type="domain" description="BCAS3 WD40" evidence="2">
    <location>
        <begin position="149"/>
        <end position="324"/>
    </location>
</feature>
<dbReference type="InterPro" id="IPR048382">
    <property type="entry name" value="BCAS3_WD40"/>
</dbReference>
<feature type="region of interest" description="Disordered" evidence="1">
    <location>
        <begin position="1051"/>
        <end position="1090"/>
    </location>
</feature>
<proteinExistence type="predicted"/>
<dbReference type="InterPro" id="IPR045142">
    <property type="entry name" value="BCAS3-like"/>
</dbReference>
<evidence type="ECO:0000259" key="2">
    <source>
        <dbReference type="Pfam" id="PF21034"/>
    </source>
</evidence>
<dbReference type="InterPro" id="IPR036322">
    <property type="entry name" value="WD40_repeat_dom_sf"/>
</dbReference>
<feature type="domain" description="BCAS3 WD40" evidence="2">
    <location>
        <begin position="529"/>
        <end position="641"/>
    </location>
</feature>
<dbReference type="PANTHER" id="PTHR13268">
    <property type="entry name" value="BREAST CARCINOMA AMPLIFIED SEQUENCE 3"/>
    <property type="match status" value="1"/>
</dbReference>
<protein>
    <submittedName>
        <fullName evidence="3">3073_t:CDS:1</fullName>
    </submittedName>
</protein>
<name>A0A9N8WM24_9GLOM</name>